<evidence type="ECO:0000259" key="1">
    <source>
        <dbReference type="Pfam" id="PF21056"/>
    </source>
</evidence>
<dbReference type="InterPro" id="IPR048324">
    <property type="entry name" value="ZSWIM1-3_RNaseH-like"/>
</dbReference>
<dbReference type="PANTHER" id="PTHR31569:SF4">
    <property type="entry name" value="SWIM-TYPE DOMAIN-CONTAINING PROTEIN"/>
    <property type="match status" value="1"/>
</dbReference>
<reference evidence="2 3" key="1">
    <citation type="journal article" date="2017" name="Genome Biol. Evol.">
        <title>Phytophthora megakarya and P. palmivora, closely related causal agents of cacao black pod rot, underwent increases in genome sizes and gene numbers by different mechanisms.</title>
        <authorList>
            <person name="Ali S.S."/>
            <person name="Shao J."/>
            <person name="Lary D.J."/>
            <person name="Kronmiller B."/>
            <person name="Shen D."/>
            <person name="Strem M.D."/>
            <person name="Amoako-Attah I."/>
            <person name="Akrofi A.Y."/>
            <person name="Begoude B.A."/>
            <person name="Ten Hoopen G.M."/>
            <person name="Coulibaly K."/>
            <person name="Kebe B.I."/>
            <person name="Melnick R.L."/>
            <person name="Guiltinan M.J."/>
            <person name="Tyler B.M."/>
            <person name="Meinhardt L.W."/>
            <person name="Bailey B.A."/>
        </authorList>
    </citation>
    <scope>NUCLEOTIDE SEQUENCE [LARGE SCALE GENOMIC DNA]</scope>
    <source>
        <strain evidence="3">sbr112.9</strain>
    </source>
</reference>
<comment type="caution">
    <text evidence="2">The sequence shown here is derived from an EMBL/GenBank/DDBJ whole genome shotgun (WGS) entry which is preliminary data.</text>
</comment>
<organism evidence="2 3">
    <name type="scientific">Phytophthora palmivora</name>
    <dbReference type="NCBI Taxonomy" id="4796"/>
    <lineage>
        <taxon>Eukaryota</taxon>
        <taxon>Sar</taxon>
        <taxon>Stramenopiles</taxon>
        <taxon>Oomycota</taxon>
        <taxon>Peronosporomycetes</taxon>
        <taxon>Peronosporales</taxon>
        <taxon>Peronosporaceae</taxon>
        <taxon>Phytophthora</taxon>
    </lineage>
</organism>
<dbReference type="EMBL" id="NCKW01015507">
    <property type="protein sequence ID" value="POM62733.1"/>
    <property type="molecule type" value="Genomic_DNA"/>
</dbReference>
<evidence type="ECO:0000313" key="2">
    <source>
        <dbReference type="EMBL" id="POM62733.1"/>
    </source>
</evidence>
<gene>
    <name evidence="2" type="ORF">PHPALM_28072</name>
</gene>
<dbReference type="PANTHER" id="PTHR31569">
    <property type="entry name" value="SWIM-TYPE DOMAIN-CONTAINING PROTEIN"/>
    <property type="match status" value="1"/>
</dbReference>
<evidence type="ECO:0000313" key="3">
    <source>
        <dbReference type="Proteomes" id="UP000237271"/>
    </source>
</evidence>
<accession>A0A2P4XB04</accession>
<name>A0A2P4XB04_9STRA</name>
<dbReference type="Proteomes" id="UP000237271">
    <property type="component" value="Unassembled WGS sequence"/>
</dbReference>
<keyword evidence="3" id="KW-1185">Reference proteome</keyword>
<sequence>MFRVPVPDVDVVDPERGRNLWITAKRELVVHNHLVSPEIYRHYPVIRLVSTQPPLNPGITGWRAERIPILRHRERVVSAPKCTWGYGVISVTSQSMRAILDSSPEILQMDCTYKTNKYVECIQLLTIVAMDLFGQGQLVQYSLLETTTDKLLAKYLDHFKRADEPWQFVRIVTVCKGMCEVDVIKQELVEARVQFCHFHIKNAITNMTYSNTQDSCEMDRAEFESLSCSDDGVMKALQKKN</sequence>
<proteinExistence type="predicted"/>
<dbReference type="AlphaFoldDB" id="A0A2P4XB04"/>
<protein>
    <submittedName>
        <fullName evidence="2">Secreted protein</fullName>
    </submittedName>
</protein>
<dbReference type="OrthoDB" id="124569at2759"/>
<dbReference type="InterPro" id="IPR052579">
    <property type="entry name" value="Zinc_finger_SWIM"/>
</dbReference>
<feature type="domain" description="ZSWIM1/3 RNaseH-like" evidence="1">
    <location>
        <begin position="86"/>
        <end position="193"/>
    </location>
</feature>
<dbReference type="Pfam" id="PF21056">
    <property type="entry name" value="ZSWIM1-3_RNaseH-like"/>
    <property type="match status" value="1"/>
</dbReference>